<organism evidence="2 3">
    <name type="scientific">Cryobacterium sinapicolor</name>
    <dbReference type="NCBI Taxonomy" id="1259236"/>
    <lineage>
        <taxon>Bacteria</taxon>
        <taxon>Bacillati</taxon>
        <taxon>Actinomycetota</taxon>
        <taxon>Actinomycetes</taxon>
        <taxon>Micrococcales</taxon>
        <taxon>Microbacteriaceae</taxon>
        <taxon>Cryobacterium</taxon>
    </lineage>
</organism>
<reference evidence="2 3" key="1">
    <citation type="submission" date="2019-03" db="EMBL/GenBank/DDBJ databases">
        <title>Genomics of glacier-inhabiting Cryobacterium strains.</title>
        <authorList>
            <person name="Liu Q."/>
            <person name="Xin Y.-H."/>
        </authorList>
    </citation>
    <scope>NUCLEOTIDE SEQUENCE [LARGE SCALE GENOMIC DNA]</scope>
    <source>
        <strain evidence="2 3">TMT1-23-1</strain>
    </source>
</reference>
<keyword evidence="1" id="KW-0472">Membrane</keyword>
<name>A0ABY2JC60_9MICO</name>
<dbReference type="InterPro" id="IPR013434">
    <property type="entry name" value="CHP02611"/>
</dbReference>
<dbReference type="InterPro" id="IPR019099">
    <property type="entry name" value="Uncharacterised_PGPGW_TM"/>
</dbReference>
<feature type="transmembrane region" description="Helical" evidence="1">
    <location>
        <begin position="41"/>
        <end position="62"/>
    </location>
</feature>
<dbReference type="Pfam" id="PF09656">
    <property type="entry name" value="PGPGW"/>
    <property type="match status" value="1"/>
</dbReference>
<keyword evidence="3" id="KW-1185">Reference proteome</keyword>
<comment type="caution">
    <text evidence="2">The sequence shown here is derived from an EMBL/GenBank/DDBJ whole genome shotgun (WGS) entry which is preliminary data.</text>
</comment>
<gene>
    <name evidence="2" type="ORF">E3T28_05040</name>
</gene>
<accession>A0ABY2JC60</accession>
<evidence type="ECO:0000313" key="3">
    <source>
        <dbReference type="Proteomes" id="UP000297853"/>
    </source>
</evidence>
<protein>
    <submittedName>
        <fullName evidence="2">TIGR02611 family protein</fullName>
    </submittedName>
</protein>
<evidence type="ECO:0000256" key="1">
    <source>
        <dbReference type="SAM" id="Phobius"/>
    </source>
</evidence>
<evidence type="ECO:0000313" key="2">
    <source>
        <dbReference type="EMBL" id="TFD02545.1"/>
    </source>
</evidence>
<keyword evidence="1" id="KW-0812">Transmembrane</keyword>
<keyword evidence="1" id="KW-1133">Transmembrane helix</keyword>
<sequence length="121" mass="13396">MTVSLQRDLDSARGTAHPAHPIRRFLRRSRAWVDQHPRLRWLYRALVGLLGSTVAVIGLILVPLPGPGWLVVFLGIAILGTEFPTAHRVAVVLKRILTTVWAWWRSRRARASGTSTASAGS</sequence>
<dbReference type="Proteomes" id="UP000297853">
    <property type="component" value="Unassembled WGS sequence"/>
</dbReference>
<proteinExistence type="predicted"/>
<feature type="transmembrane region" description="Helical" evidence="1">
    <location>
        <begin position="68"/>
        <end position="86"/>
    </location>
</feature>
<dbReference type="RefSeq" id="WP_134428555.1">
    <property type="nucleotide sequence ID" value="NZ_SOGQ01000024.1"/>
</dbReference>
<dbReference type="EMBL" id="SOGQ01000024">
    <property type="protein sequence ID" value="TFD02545.1"/>
    <property type="molecule type" value="Genomic_DNA"/>
</dbReference>
<dbReference type="NCBIfam" id="TIGR02611">
    <property type="entry name" value="TIGR02611 family protein"/>
    <property type="match status" value="1"/>
</dbReference>